<dbReference type="InParanoid" id="A0A482XE93"/>
<dbReference type="AlphaFoldDB" id="A0A482XE93"/>
<feature type="domain" description="Cytoplasmic tRNA 2-thiolation protein 1 C-terminal" evidence="3">
    <location>
        <begin position="25"/>
        <end position="54"/>
    </location>
</feature>
<dbReference type="EMBL" id="QKKF02011355">
    <property type="protein sequence ID" value="RZF44116.1"/>
    <property type="molecule type" value="Genomic_DNA"/>
</dbReference>
<dbReference type="GO" id="GO:0002144">
    <property type="term" value="C:cytosolic tRNA wobble base thiouridylase complex"/>
    <property type="evidence" value="ECO:0007669"/>
    <property type="project" value="TreeGrafter"/>
</dbReference>
<feature type="region of interest" description="Disordered" evidence="2">
    <location>
        <begin position="62"/>
        <end position="87"/>
    </location>
</feature>
<keyword evidence="1" id="KW-0808">Transferase</keyword>
<dbReference type="Pfam" id="PF16503">
    <property type="entry name" value="zn-ribbon_14"/>
    <property type="match status" value="1"/>
</dbReference>
<evidence type="ECO:0000256" key="1">
    <source>
        <dbReference type="ARBA" id="ARBA00022679"/>
    </source>
</evidence>
<evidence type="ECO:0000313" key="4">
    <source>
        <dbReference type="EMBL" id="RZF44116.1"/>
    </source>
</evidence>
<dbReference type="OrthoDB" id="198857at2759"/>
<keyword evidence="5" id="KW-1185">Reference proteome</keyword>
<dbReference type="PANTHER" id="PTHR11807">
    <property type="entry name" value="ATPASES OF THE PP SUPERFAMILY-RELATED"/>
    <property type="match status" value="1"/>
</dbReference>
<evidence type="ECO:0000256" key="2">
    <source>
        <dbReference type="SAM" id="MobiDB-lite"/>
    </source>
</evidence>
<gene>
    <name evidence="4" type="ORF">LSTR_LSTR014463</name>
</gene>
<proteinExistence type="predicted"/>
<dbReference type="GO" id="GO:0005739">
    <property type="term" value="C:mitochondrion"/>
    <property type="evidence" value="ECO:0007669"/>
    <property type="project" value="TreeGrafter"/>
</dbReference>
<dbReference type="GO" id="GO:0016740">
    <property type="term" value="F:transferase activity"/>
    <property type="evidence" value="ECO:0007669"/>
    <property type="project" value="UniProtKB-KW"/>
</dbReference>
<name>A0A482XE93_LAOST</name>
<dbReference type="GO" id="GO:0002143">
    <property type="term" value="P:tRNA wobble position uridine thiolation"/>
    <property type="evidence" value="ECO:0007669"/>
    <property type="project" value="TreeGrafter"/>
</dbReference>
<reference evidence="4 5" key="1">
    <citation type="journal article" date="2017" name="Gigascience">
        <title>Genome sequence of the small brown planthopper, Laodelphax striatellus.</title>
        <authorList>
            <person name="Zhu J."/>
            <person name="Jiang F."/>
            <person name="Wang X."/>
            <person name="Yang P."/>
            <person name="Bao Y."/>
            <person name="Zhao W."/>
            <person name="Wang W."/>
            <person name="Lu H."/>
            <person name="Wang Q."/>
            <person name="Cui N."/>
            <person name="Li J."/>
            <person name="Chen X."/>
            <person name="Luo L."/>
            <person name="Yu J."/>
            <person name="Kang L."/>
            <person name="Cui F."/>
        </authorList>
    </citation>
    <scope>NUCLEOTIDE SEQUENCE [LARGE SCALE GENOMIC DNA]</scope>
    <source>
        <strain evidence="4">Lst14</strain>
    </source>
</reference>
<comment type="caution">
    <text evidence="4">The sequence shown here is derived from an EMBL/GenBank/DDBJ whole genome shotgun (WGS) entry which is preliminary data.</text>
</comment>
<dbReference type="Proteomes" id="UP000291343">
    <property type="component" value="Unassembled WGS sequence"/>
</dbReference>
<evidence type="ECO:0000313" key="5">
    <source>
        <dbReference type="Proteomes" id="UP000291343"/>
    </source>
</evidence>
<evidence type="ECO:0000259" key="3">
    <source>
        <dbReference type="Pfam" id="PF16503"/>
    </source>
</evidence>
<accession>A0A482XE93</accession>
<organism evidence="4 5">
    <name type="scientific">Laodelphax striatellus</name>
    <name type="common">Small brown planthopper</name>
    <name type="synonym">Delphax striatella</name>
    <dbReference type="NCBI Taxonomy" id="195883"/>
    <lineage>
        <taxon>Eukaryota</taxon>
        <taxon>Metazoa</taxon>
        <taxon>Ecdysozoa</taxon>
        <taxon>Arthropoda</taxon>
        <taxon>Hexapoda</taxon>
        <taxon>Insecta</taxon>
        <taxon>Pterygota</taxon>
        <taxon>Neoptera</taxon>
        <taxon>Paraneoptera</taxon>
        <taxon>Hemiptera</taxon>
        <taxon>Auchenorrhyncha</taxon>
        <taxon>Fulgoroidea</taxon>
        <taxon>Delphacidae</taxon>
        <taxon>Criomorphinae</taxon>
        <taxon>Laodelphax</taxon>
    </lineage>
</organism>
<dbReference type="GO" id="GO:0000049">
    <property type="term" value="F:tRNA binding"/>
    <property type="evidence" value="ECO:0007669"/>
    <property type="project" value="TreeGrafter"/>
</dbReference>
<protein>
    <recommendedName>
        <fullName evidence="3">Cytoplasmic tRNA 2-thiolation protein 1 C-terminal domain-containing protein</fullName>
    </recommendedName>
</protein>
<sequence length="87" mass="9552">MWKQRGLEGERLSVRDNVRMPTRITCTRCGLVASQAICKACTLLEGLNRGLPRLGIGKESKTNRMRAQLQSAEAASDSAKRSAGDEF</sequence>
<feature type="compositionally biased region" description="Basic and acidic residues" evidence="2">
    <location>
        <begin position="78"/>
        <end position="87"/>
    </location>
</feature>
<dbReference type="STRING" id="195883.A0A482XE93"/>
<dbReference type="PANTHER" id="PTHR11807:SF12">
    <property type="entry name" value="CYTOPLASMIC TRNA 2-THIOLATION PROTEIN 1"/>
    <property type="match status" value="1"/>
</dbReference>
<dbReference type="InterPro" id="IPR032442">
    <property type="entry name" value="CTU1_C"/>
</dbReference>